<keyword evidence="1" id="KW-0472">Membrane</keyword>
<proteinExistence type="predicted"/>
<dbReference type="RefSeq" id="WP_117775779.1">
    <property type="nucleotide sequence ID" value="NZ_JAQFDI010000075.1"/>
</dbReference>
<feature type="transmembrane region" description="Helical" evidence="1">
    <location>
        <begin position="39"/>
        <end position="59"/>
    </location>
</feature>
<comment type="caution">
    <text evidence="2">The sequence shown here is derived from an EMBL/GenBank/DDBJ whole genome shotgun (WGS) entry which is preliminary data.</text>
</comment>
<dbReference type="AlphaFoldDB" id="A0A413IHB8"/>
<evidence type="ECO:0000313" key="2">
    <source>
        <dbReference type="EMBL" id="RGY10501.1"/>
    </source>
</evidence>
<organism evidence="2 3">
    <name type="scientific">Butyricimonas virosa</name>
    <dbReference type="NCBI Taxonomy" id="544645"/>
    <lineage>
        <taxon>Bacteria</taxon>
        <taxon>Pseudomonadati</taxon>
        <taxon>Bacteroidota</taxon>
        <taxon>Bacteroidia</taxon>
        <taxon>Bacteroidales</taxon>
        <taxon>Odoribacteraceae</taxon>
        <taxon>Butyricimonas</taxon>
    </lineage>
</organism>
<keyword evidence="1" id="KW-1133">Transmembrane helix</keyword>
<protein>
    <submittedName>
        <fullName evidence="2">Uncharacterized protein</fullName>
    </submittedName>
</protein>
<evidence type="ECO:0000313" key="3">
    <source>
        <dbReference type="Proteomes" id="UP000286063"/>
    </source>
</evidence>
<sequence>MKKILHDNICIILSCIMFGIFFIPNLFQTWKNIQPSENLLSAIIAIFIGIIGVAFPVIIGNVGKTLSTYNNQYIANIFKEEKSYKRMFRILIFLSITTIVYLFYSYPNSHTSNNAHKWQLCSATLIVFMCLYSLYAFYSFWKVFTEYIVNTDQVLIKKITDKVDFLLKQQEPTKELLDYMDMYNQVLETKLKSGSYVNLLPIIKKQTHLLLGVLDNLNTPIGNSGQTLGGENYLTFFFTKYYLSMYSYWKRTFREASDDTLDMLIEYHKIT</sequence>
<gene>
    <name evidence="2" type="ORF">DXA50_20300</name>
</gene>
<feature type="transmembrane region" description="Helical" evidence="1">
    <location>
        <begin position="9"/>
        <end position="27"/>
    </location>
</feature>
<accession>A0A413IHB8</accession>
<dbReference type="Proteomes" id="UP000286063">
    <property type="component" value="Unassembled WGS sequence"/>
</dbReference>
<dbReference type="EMBL" id="QSCR01000076">
    <property type="protein sequence ID" value="RGY10501.1"/>
    <property type="molecule type" value="Genomic_DNA"/>
</dbReference>
<reference evidence="2 3" key="1">
    <citation type="submission" date="2018-08" db="EMBL/GenBank/DDBJ databases">
        <title>A genome reference for cultivated species of the human gut microbiota.</title>
        <authorList>
            <person name="Zou Y."/>
            <person name="Xue W."/>
            <person name="Luo G."/>
        </authorList>
    </citation>
    <scope>NUCLEOTIDE SEQUENCE [LARGE SCALE GENOMIC DNA]</scope>
    <source>
        <strain evidence="2 3">OF02-7</strain>
    </source>
</reference>
<feature type="transmembrane region" description="Helical" evidence="1">
    <location>
        <begin position="87"/>
        <end position="104"/>
    </location>
</feature>
<name>A0A413IHB8_9BACT</name>
<keyword evidence="1" id="KW-0812">Transmembrane</keyword>
<evidence type="ECO:0000256" key="1">
    <source>
        <dbReference type="SAM" id="Phobius"/>
    </source>
</evidence>
<feature type="transmembrane region" description="Helical" evidence="1">
    <location>
        <begin position="116"/>
        <end position="138"/>
    </location>
</feature>